<evidence type="ECO:0000256" key="6">
    <source>
        <dbReference type="ARBA" id="ARBA00023136"/>
    </source>
</evidence>
<accession>A0AAD9V9L9</accession>
<dbReference type="InterPro" id="IPR036259">
    <property type="entry name" value="MFS_trans_sf"/>
</dbReference>
<evidence type="ECO:0000256" key="1">
    <source>
        <dbReference type="ARBA" id="ARBA00004141"/>
    </source>
</evidence>
<keyword evidence="9" id="KW-1185">Reference proteome</keyword>
<comment type="similarity">
    <text evidence="2">Belongs to the major facilitator superfamily. Proton-dependent oligopeptide transporter (POT/PTR) (TC 2.A.17) family.</text>
</comment>
<sequence>MLKMEDPELAPILVTSSSRGAKRYHVSMPHHPGPIRRRIRILLVICILFTELCERLTFYGVVANLVLYCRDYLKLEAPLPSSISLAFQGTSFFSPVIGGWIADTFLGRYNTIYGGSLLYLVGTILLAAVTFNYGDVHKLGTGSKEGFLGISLLLISVGTGGIKANVSPLGADQIENEGATVVQRFFDWFYWFIQLGSFLAYTAVVSVQQDVSFFYGYVITASSIFVAIILFVSGRKYYVIQPHKGSYMADTCKIIWQGLKKNQCICRGFNELHWLDRAKESFGGIWSDQRVEDVKAVVGIAPIFLTFILYWTIYGQMYRHLNVQLFVIILILMVLFLFDGFIFFLTHVFFLVLFSSKVFSWLSCLSLFKGQTSYLLQGSFMKLKLSDHFTMPAASLYLFEITMLLILIPVVDRIIYPMLRHFGVDFTPLKKMGVGMLFAMGSVIVAGLMEIQRKRFIATHGYFQQHPFNTPVNASQMNIFYQVPQYVLMGTGEVLTSIPGLAFAYSQSPVYLRGVIMGLNLATIGIGFYVAGALAAIVRKATHGTWYPQDLNNGKLENYFFFLAAIMLLNFVAFVFLAQRYKYVKTSASSRGPVAQVDQQSNLVNS</sequence>
<dbReference type="SUPFAM" id="SSF103473">
    <property type="entry name" value="MFS general substrate transporter"/>
    <property type="match status" value="1"/>
</dbReference>
<dbReference type="GO" id="GO:0016020">
    <property type="term" value="C:membrane"/>
    <property type="evidence" value="ECO:0007669"/>
    <property type="project" value="UniProtKB-SubCell"/>
</dbReference>
<keyword evidence="4" id="KW-0571">Peptide transport</keyword>
<dbReference type="PANTHER" id="PTHR11654">
    <property type="entry name" value="OLIGOPEPTIDE TRANSPORTER-RELATED"/>
    <property type="match status" value="1"/>
</dbReference>
<protein>
    <submittedName>
        <fullName evidence="8">Solute carrier family 15 member 4</fullName>
    </submittedName>
</protein>
<feature type="transmembrane region" description="Helical" evidence="7">
    <location>
        <begin position="188"/>
        <end position="207"/>
    </location>
</feature>
<evidence type="ECO:0000256" key="7">
    <source>
        <dbReference type="SAM" id="Phobius"/>
    </source>
</evidence>
<evidence type="ECO:0000313" key="8">
    <source>
        <dbReference type="EMBL" id="KAK2566358.1"/>
    </source>
</evidence>
<keyword evidence="6 7" id="KW-0472">Membrane</keyword>
<dbReference type="Pfam" id="PF00854">
    <property type="entry name" value="PTR2"/>
    <property type="match status" value="2"/>
</dbReference>
<feature type="transmembrane region" description="Helical" evidence="7">
    <location>
        <begin position="389"/>
        <end position="411"/>
    </location>
</feature>
<evidence type="ECO:0000256" key="4">
    <source>
        <dbReference type="ARBA" id="ARBA00022856"/>
    </source>
</evidence>
<name>A0AAD9V9L9_ACRCE</name>
<feature type="transmembrane region" description="Helical" evidence="7">
    <location>
        <begin position="214"/>
        <end position="232"/>
    </location>
</feature>
<evidence type="ECO:0000256" key="2">
    <source>
        <dbReference type="ARBA" id="ARBA00005982"/>
    </source>
</evidence>
<comment type="subcellular location">
    <subcellularLocation>
        <location evidence="1">Membrane</location>
        <topology evidence="1">Multi-pass membrane protein</topology>
    </subcellularLocation>
</comment>
<feature type="transmembrane region" description="Helical" evidence="7">
    <location>
        <begin position="325"/>
        <end position="343"/>
    </location>
</feature>
<dbReference type="Gene3D" id="1.20.1250.20">
    <property type="entry name" value="MFS general substrate transporter like domains"/>
    <property type="match status" value="1"/>
</dbReference>
<evidence type="ECO:0000313" key="9">
    <source>
        <dbReference type="Proteomes" id="UP001249851"/>
    </source>
</evidence>
<feature type="transmembrane region" description="Helical" evidence="7">
    <location>
        <begin position="515"/>
        <end position="538"/>
    </location>
</feature>
<keyword evidence="5 7" id="KW-1133">Transmembrane helix</keyword>
<keyword evidence="4" id="KW-0653">Protein transport</keyword>
<dbReference type="InterPro" id="IPR018456">
    <property type="entry name" value="PTR2_symporter_CS"/>
</dbReference>
<feature type="transmembrane region" description="Helical" evidence="7">
    <location>
        <begin position="41"/>
        <end position="68"/>
    </location>
</feature>
<dbReference type="GO" id="GO:0006857">
    <property type="term" value="P:oligopeptide transport"/>
    <property type="evidence" value="ECO:0007669"/>
    <property type="project" value="InterPro"/>
</dbReference>
<feature type="transmembrane region" description="Helical" evidence="7">
    <location>
        <begin position="431"/>
        <end position="449"/>
    </location>
</feature>
<proteinExistence type="inferred from homology"/>
<reference evidence="8" key="1">
    <citation type="journal article" date="2023" name="G3 (Bethesda)">
        <title>Whole genome assembly and annotation of the endangered Caribbean coral Acropora cervicornis.</title>
        <authorList>
            <person name="Selwyn J.D."/>
            <person name="Vollmer S.V."/>
        </authorList>
    </citation>
    <scope>NUCLEOTIDE SEQUENCE</scope>
    <source>
        <strain evidence="8">K2</strain>
    </source>
</reference>
<keyword evidence="3 7" id="KW-0812">Transmembrane</keyword>
<feature type="transmembrane region" description="Helical" evidence="7">
    <location>
        <begin position="146"/>
        <end position="168"/>
    </location>
</feature>
<feature type="transmembrane region" description="Helical" evidence="7">
    <location>
        <begin position="558"/>
        <end position="578"/>
    </location>
</feature>
<dbReference type="EMBL" id="JARQWQ010000017">
    <property type="protein sequence ID" value="KAK2566358.1"/>
    <property type="molecule type" value="Genomic_DNA"/>
</dbReference>
<feature type="transmembrane region" description="Helical" evidence="7">
    <location>
        <begin position="349"/>
        <end position="368"/>
    </location>
</feature>
<dbReference type="InterPro" id="IPR000109">
    <property type="entry name" value="POT_fam"/>
</dbReference>
<dbReference type="AlphaFoldDB" id="A0AAD9V9L9"/>
<dbReference type="GO" id="GO:0022857">
    <property type="term" value="F:transmembrane transporter activity"/>
    <property type="evidence" value="ECO:0007669"/>
    <property type="project" value="InterPro"/>
</dbReference>
<keyword evidence="4" id="KW-0813">Transport</keyword>
<organism evidence="8 9">
    <name type="scientific">Acropora cervicornis</name>
    <name type="common">Staghorn coral</name>
    <dbReference type="NCBI Taxonomy" id="6130"/>
    <lineage>
        <taxon>Eukaryota</taxon>
        <taxon>Metazoa</taxon>
        <taxon>Cnidaria</taxon>
        <taxon>Anthozoa</taxon>
        <taxon>Hexacorallia</taxon>
        <taxon>Scleractinia</taxon>
        <taxon>Astrocoeniina</taxon>
        <taxon>Acroporidae</taxon>
        <taxon>Acropora</taxon>
    </lineage>
</organism>
<gene>
    <name evidence="8" type="ORF">P5673_009858</name>
</gene>
<dbReference type="Proteomes" id="UP001249851">
    <property type="component" value="Unassembled WGS sequence"/>
</dbReference>
<dbReference type="PROSITE" id="PS01022">
    <property type="entry name" value="PTR2_1"/>
    <property type="match status" value="1"/>
</dbReference>
<evidence type="ECO:0000256" key="5">
    <source>
        <dbReference type="ARBA" id="ARBA00022989"/>
    </source>
</evidence>
<feature type="transmembrane region" description="Helical" evidence="7">
    <location>
        <begin position="112"/>
        <end position="134"/>
    </location>
</feature>
<feature type="transmembrane region" description="Helical" evidence="7">
    <location>
        <begin position="296"/>
        <end position="313"/>
    </location>
</feature>
<evidence type="ECO:0000256" key="3">
    <source>
        <dbReference type="ARBA" id="ARBA00022692"/>
    </source>
</evidence>
<comment type="caution">
    <text evidence="8">The sequence shown here is derived from an EMBL/GenBank/DDBJ whole genome shotgun (WGS) entry which is preliminary data.</text>
</comment>
<reference evidence="8" key="2">
    <citation type="journal article" date="2023" name="Science">
        <title>Genomic signatures of disease resistance in endangered staghorn corals.</title>
        <authorList>
            <person name="Vollmer S.V."/>
            <person name="Selwyn J.D."/>
            <person name="Despard B.A."/>
            <person name="Roesel C.L."/>
        </authorList>
    </citation>
    <scope>NUCLEOTIDE SEQUENCE</scope>
    <source>
        <strain evidence="8">K2</strain>
    </source>
</reference>